<dbReference type="Gene3D" id="3.50.30.50">
    <property type="entry name" value="Putative cyclase"/>
    <property type="match status" value="1"/>
</dbReference>
<organism evidence="1 2">
    <name type="scientific">Tectimicrobiota bacterium</name>
    <dbReference type="NCBI Taxonomy" id="2528274"/>
    <lineage>
        <taxon>Bacteria</taxon>
        <taxon>Pseudomonadati</taxon>
        <taxon>Nitrospinota/Tectimicrobiota group</taxon>
        <taxon>Candidatus Tectimicrobiota</taxon>
    </lineage>
</organism>
<reference evidence="1" key="1">
    <citation type="submission" date="2020-07" db="EMBL/GenBank/DDBJ databases">
        <title>Huge and variable diversity of episymbiotic CPR bacteria and DPANN archaea in groundwater ecosystems.</title>
        <authorList>
            <person name="He C.Y."/>
            <person name="Keren R."/>
            <person name="Whittaker M."/>
            <person name="Farag I.F."/>
            <person name="Doudna J."/>
            <person name="Cate J.H.D."/>
            <person name="Banfield J.F."/>
        </authorList>
    </citation>
    <scope>NUCLEOTIDE SEQUENCE</scope>
    <source>
        <strain evidence="1">NC_groundwater_763_Ag_S-0.2um_68_21</strain>
    </source>
</reference>
<dbReference type="EMBL" id="JACPUR010000013">
    <property type="protein sequence ID" value="MBI3126919.1"/>
    <property type="molecule type" value="Genomic_DNA"/>
</dbReference>
<dbReference type="AlphaFoldDB" id="A0A932I098"/>
<dbReference type="SUPFAM" id="SSF102198">
    <property type="entry name" value="Putative cyclase"/>
    <property type="match status" value="1"/>
</dbReference>
<dbReference type="Proteomes" id="UP000782312">
    <property type="component" value="Unassembled WGS sequence"/>
</dbReference>
<dbReference type="PANTHER" id="PTHR31118:SF12">
    <property type="entry name" value="CYCLASE-LIKE PROTEIN 2"/>
    <property type="match status" value="1"/>
</dbReference>
<sequence>MARIVDLSHPIFTGMPAWVEMGGTFGLAKTVVSAWDDYETSAYLRTHGRERELFKTCFIVMSDNGGTHVDATYHFDPLGEKISDVPLGRFYGDAVLLDLTHLRPIRYDPYERKVLETEWITPEELDRGLARAGTEIRPDDIVLLRTGAERLWPRKEYHHSFVPMRLEALDWLIDRGVKLFGMDQITIDIIPGYDLPHMHMRKRYSMHMENLRNLGAIGRPRFRFAGFPIKWAGGPCSPIRAVAIVEDEA</sequence>
<name>A0A932I098_UNCTE</name>
<dbReference type="GO" id="GO:0019441">
    <property type="term" value="P:L-tryptophan catabolic process to kynurenine"/>
    <property type="evidence" value="ECO:0007669"/>
    <property type="project" value="InterPro"/>
</dbReference>
<evidence type="ECO:0000313" key="2">
    <source>
        <dbReference type="Proteomes" id="UP000782312"/>
    </source>
</evidence>
<dbReference type="InterPro" id="IPR007325">
    <property type="entry name" value="KFase/CYL"/>
</dbReference>
<dbReference type="PANTHER" id="PTHR31118">
    <property type="entry name" value="CYCLASE-LIKE PROTEIN 2"/>
    <property type="match status" value="1"/>
</dbReference>
<protein>
    <submittedName>
        <fullName evidence="1">Cyclase family protein</fullName>
    </submittedName>
</protein>
<evidence type="ECO:0000313" key="1">
    <source>
        <dbReference type="EMBL" id="MBI3126919.1"/>
    </source>
</evidence>
<accession>A0A932I098</accession>
<dbReference type="Pfam" id="PF04199">
    <property type="entry name" value="Cyclase"/>
    <property type="match status" value="1"/>
</dbReference>
<comment type="caution">
    <text evidence="1">The sequence shown here is derived from an EMBL/GenBank/DDBJ whole genome shotgun (WGS) entry which is preliminary data.</text>
</comment>
<dbReference type="InterPro" id="IPR037175">
    <property type="entry name" value="KFase_sf"/>
</dbReference>
<gene>
    <name evidence="1" type="ORF">HYZ11_04875</name>
</gene>
<dbReference type="GO" id="GO:0004061">
    <property type="term" value="F:arylformamidase activity"/>
    <property type="evidence" value="ECO:0007669"/>
    <property type="project" value="InterPro"/>
</dbReference>
<proteinExistence type="predicted"/>